<organism evidence="1 2">
    <name type="scientific">Brachionus plicatilis</name>
    <name type="common">Marine rotifer</name>
    <name type="synonym">Brachionus muelleri</name>
    <dbReference type="NCBI Taxonomy" id="10195"/>
    <lineage>
        <taxon>Eukaryota</taxon>
        <taxon>Metazoa</taxon>
        <taxon>Spiralia</taxon>
        <taxon>Gnathifera</taxon>
        <taxon>Rotifera</taxon>
        <taxon>Eurotatoria</taxon>
        <taxon>Monogononta</taxon>
        <taxon>Pseudotrocha</taxon>
        <taxon>Ploima</taxon>
        <taxon>Brachionidae</taxon>
        <taxon>Brachionus</taxon>
    </lineage>
</organism>
<proteinExistence type="predicted"/>
<evidence type="ECO:0000313" key="1">
    <source>
        <dbReference type="EMBL" id="RNA22345.1"/>
    </source>
</evidence>
<dbReference type="Proteomes" id="UP000276133">
    <property type="component" value="Unassembled WGS sequence"/>
</dbReference>
<evidence type="ECO:0000313" key="2">
    <source>
        <dbReference type="Proteomes" id="UP000276133"/>
    </source>
</evidence>
<gene>
    <name evidence="1" type="ORF">BpHYR1_015697</name>
</gene>
<sequence>MIKKTINYFRFHKTIERIQKDNYPNYLFLSDVNIEFYSEKFPISSHFKGVKCRKAILILIS</sequence>
<dbReference type="AlphaFoldDB" id="A0A3M7RGH3"/>
<reference evidence="1 2" key="1">
    <citation type="journal article" date="2018" name="Sci. Rep.">
        <title>Genomic signatures of local adaptation to the degree of environmental predictability in rotifers.</title>
        <authorList>
            <person name="Franch-Gras L."/>
            <person name="Hahn C."/>
            <person name="Garcia-Roger E.M."/>
            <person name="Carmona M.J."/>
            <person name="Serra M."/>
            <person name="Gomez A."/>
        </authorList>
    </citation>
    <scope>NUCLEOTIDE SEQUENCE [LARGE SCALE GENOMIC DNA]</scope>
    <source>
        <strain evidence="1">HYR1</strain>
    </source>
</reference>
<comment type="caution">
    <text evidence="1">The sequence shown here is derived from an EMBL/GenBank/DDBJ whole genome shotgun (WGS) entry which is preliminary data.</text>
</comment>
<keyword evidence="2" id="KW-1185">Reference proteome</keyword>
<accession>A0A3M7RGH3</accession>
<dbReference type="EMBL" id="REGN01003485">
    <property type="protein sequence ID" value="RNA22345.1"/>
    <property type="molecule type" value="Genomic_DNA"/>
</dbReference>
<protein>
    <submittedName>
        <fullName evidence="1">Uncharacterized protein</fullName>
    </submittedName>
</protein>
<name>A0A3M7RGH3_BRAPC</name>